<protein>
    <submittedName>
        <fullName evidence="1">Uncharacterized protein</fullName>
    </submittedName>
</protein>
<name>A0A542D466_SERFO</name>
<gene>
    <name evidence="1" type="ORF">FHU10_4975</name>
</gene>
<proteinExistence type="predicted"/>
<dbReference type="AlphaFoldDB" id="A0A542D466"/>
<reference evidence="1" key="1">
    <citation type="submission" date="2019-06" db="EMBL/GenBank/DDBJ databases">
        <authorList>
            <person name="Deangelis K."/>
            <person name="Huntemann M."/>
            <person name="Clum A."/>
            <person name="Pillay M."/>
            <person name="Palaniappan K."/>
            <person name="Varghese N."/>
            <person name="Mikhailova N."/>
            <person name="Stamatis D."/>
            <person name="Reddy T."/>
            <person name="Daum C."/>
            <person name="Shapiro N."/>
            <person name="Ivanova N."/>
            <person name="Kyrpides N."/>
            <person name="Woyke T."/>
        </authorList>
    </citation>
    <scope>NUCLEOTIDE SEQUENCE [LARGE SCALE GENOMIC DNA]</scope>
    <source>
        <strain evidence="1">128R</strain>
    </source>
</reference>
<evidence type="ECO:0000313" key="1">
    <source>
        <dbReference type="EMBL" id="TVZ72302.1"/>
    </source>
</evidence>
<reference evidence="1" key="2">
    <citation type="submission" date="2019-08" db="EMBL/GenBank/DDBJ databases">
        <title>Investigation of anaerobic lignin degradation for improved lignocellulosic biofuels.</title>
        <authorList>
            <person name="Deangelis K.PhD."/>
        </authorList>
    </citation>
    <scope>NUCLEOTIDE SEQUENCE [LARGE SCALE GENOMIC DNA]</scope>
    <source>
        <strain evidence="1">128R</strain>
    </source>
</reference>
<sequence length="57" mass="6263">MESYHGIKRVILSDGAIKHVVAEDSMGNEHIFAARDYISEGIQPPLESLPEAPAQED</sequence>
<comment type="caution">
    <text evidence="1">The sequence shown here is derived from an EMBL/GenBank/DDBJ whole genome shotgun (WGS) entry which is preliminary data.</text>
</comment>
<dbReference type="EMBL" id="VISQ01000001">
    <property type="protein sequence ID" value="TVZ72302.1"/>
    <property type="molecule type" value="Genomic_DNA"/>
</dbReference>
<accession>A0A542D466</accession>
<organism evidence="1">
    <name type="scientific">Serratia fonticola</name>
    <dbReference type="NCBI Taxonomy" id="47917"/>
    <lineage>
        <taxon>Bacteria</taxon>
        <taxon>Pseudomonadati</taxon>
        <taxon>Pseudomonadota</taxon>
        <taxon>Gammaproteobacteria</taxon>
        <taxon>Enterobacterales</taxon>
        <taxon>Yersiniaceae</taxon>
        <taxon>Serratia</taxon>
    </lineage>
</organism>